<dbReference type="EnsemblMetazoa" id="tetur02g02940.1">
    <property type="protein sequence ID" value="tetur02g02940.1"/>
    <property type="gene ID" value="tetur02g02940"/>
</dbReference>
<evidence type="ECO:0000313" key="1">
    <source>
        <dbReference type="EnsemblMetazoa" id="tetur02g02940.1"/>
    </source>
</evidence>
<reference evidence="1" key="2">
    <citation type="submission" date="2015-06" db="UniProtKB">
        <authorList>
            <consortium name="EnsemblMetazoa"/>
        </authorList>
    </citation>
    <scope>IDENTIFICATION</scope>
</reference>
<name>T1JV13_TETUR</name>
<dbReference type="Proteomes" id="UP000015104">
    <property type="component" value="Unassembled WGS sequence"/>
</dbReference>
<accession>T1JV13</accession>
<dbReference type="EMBL" id="CAEY01000790">
    <property type="status" value="NOT_ANNOTATED_CDS"/>
    <property type="molecule type" value="Genomic_DNA"/>
</dbReference>
<dbReference type="AlphaFoldDB" id="T1JV13"/>
<reference evidence="2" key="1">
    <citation type="submission" date="2011-08" db="EMBL/GenBank/DDBJ databases">
        <authorList>
            <person name="Rombauts S."/>
        </authorList>
    </citation>
    <scope>NUCLEOTIDE SEQUENCE</scope>
    <source>
        <strain evidence="2">London</strain>
    </source>
</reference>
<evidence type="ECO:0000313" key="2">
    <source>
        <dbReference type="Proteomes" id="UP000015104"/>
    </source>
</evidence>
<dbReference type="HOGENOM" id="CLU_018944_0_0_1"/>
<organism evidence="1 2">
    <name type="scientific">Tetranychus urticae</name>
    <name type="common">Two-spotted spider mite</name>
    <dbReference type="NCBI Taxonomy" id="32264"/>
    <lineage>
        <taxon>Eukaryota</taxon>
        <taxon>Metazoa</taxon>
        <taxon>Ecdysozoa</taxon>
        <taxon>Arthropoda</taxon>
        <taxon>Chelicerata</taxon>
        <taxon>Arachnida</taxon>
        <taxon>Acari</taxon>
        <taxon>Acariformes</taxon>
        <taxon>Trombidiformes</taxon>
        <taxon>Prostigmata</taxon>
        <taxon>Eleutherengona</taxon>
        <taxon>Raphignathae</taxon>
        <taxon>Tetranychoidea</taxon>
        <taxon>Tetranychidae</taxon>
        <taxon>Tetranychus</taxon>
    </lineage>
</organism>
<protein>
    <submittedName>
        <fullName evidence="1">Uncharacterized protein</fullName>
    </submittedName>
</protein>
<proteinExistence type="predicted"/>
<keyword evidence="2" id="KW-1185">Reference proteome</keyword>
<sequence>MFPSYYQGYKELSGLGTNFFLKAKLIYKEYNPNNYGSIVFEKYWLIEESVFGDEKNSIVTLITEEEEGIETKLFRDFKTQNISLICVQNECGRNADLLDKNLKGLIPSIAQTVKAALLLGPYRMILCETSENQLYIYRGNWKFETGSYSCGTLYLAPSFTDSGRTIKCMGMRDSNNNEFVDARFNRVNLSSCIKQTESLEKANVSTKGIFHRFNESITKYDELKVDKEHRTTKLSITSLDSVTSVEIINERSYLELFVYDRKFGLKYIPSGLNECTIESSGVDEGFNYVASENYAKAFAKELYFPKNPVKSHSKKLLVETEHNVMAGNVKFDLAVKTYLEPHNASRFAVESGRLENFCVQMDLYSKSFPNEISSNFNLTEVRVMCLLETSTYLDGDELHRIISSYHQCFKDRKNKIILRLEISSTSKTDYLMSDKIRKLQADINHVKDALRSLLIDKLNVSFLRINWIKLNFSDSYIVAKVEIVDSFVTYFESKKGVSHKFNIKSSESGQIQTSTIDECLRLQAFKANLSYVITCETDYYLCLGIADGHALPDEDKNGLDCMLYNNSDQSLTKLKAEVPLEEIEKSCLNLQGSKFNYSDVEFFVVDVTIGDGYKLSQNRIHPLRDYVSLKLLKSSI</sequence>